<dbReference type="EMBL" id="AOPZ01000324">
    <property type="protein sequence ID" value="EPH41256.1"/>
    <property type="molecule type" value="Genomic_DNA"/>
</dbReference>
<gene>
    <name evidence="1" type="ORF">STRAU_5681</name>
</gene>
<name>S3ZC26_9ACTN</name>
<keyword evidence="2" id="KW-1185">Reference proteome</keyword>
<evidence type="ECO:0000313" key="1">
    <source>
        <dbReference type="EMBL" id="EPH41256.1"/>
    </source>
</evidence>
<sequence length="64" mass="6949">MTRRARPAPADCHTPPAVAARWRGCHHHSAGPAQPPAGYRMNCDFTKADGMRALPTTGDREAPR</sequence>
<accession>S3ZC26</accession>
<proteinExistence type="predicted"/>
<reference evidence="1 2" key="1">
    <citation type="submission" date="2013-02" db="EMBL/GenBank/DDBJ databases">
        <title>Draft Genome Sequence of Streptomyces aurantiacus, Which Produces Setomimycin.</title>
        <authorList>
            <person name="Gruening B.A."/>
            <person name="Praeg A."/>
            <person name="Erxleben A."/>
            <person name="Guenther S."/>
            <person name="Mueller M."/>
        </authorList>
    </citation>
    <scope>NUCLEOTIDE SEQUENCE [LARGE SCALE GENOMIC DNA]</scope>
    <source>
        <strain evidence="1 2">JA 4570</strain>
    </source>
</reference>
<dbReference type="Proteomes" id="UP000014629">
    <property type="component" value="Unassembled WGS sequence"/>
</dbReference>
<dbReference type="PATRIC" id="fig|1286094.4.peg.5608"/>
<dbReference type="AlphaFoldDB" id="S3ZC26"/>
<evidence type="ECO:0000313" key="2">
    <source>
        <dbReference type="Proteomes" id="UP000014629"/>
    </source>
</evidence>
<protein>
    <submittedName>
        <fullName evidence="1">Uncharacterized protein</fullName>
    </submittedName>
</protein>
<organism evidence="1 2">
    <name type="scientific">Streptomyces aurantiacus JA 4570</name>
    <dbReference type="NCBI Taxonomy" id="1286094"/>
    <lineage>
        <taxon>Bacteria</taxon>
        <taxon>Bacillati</taxon>
        <taxon>Actinomycetota</taxon>
        <taxon>Actinomycetes</taxon>
        <taxon>Kitasatosporales</taxon>
        <taxon>Streptomycetaceae</taxon>
        <taxon>Streptomyces</taxon>
        <taxon>Streptomyces aurantiacus group</taxon>
    </lineage>
</organism>
<comment type="caution">
    <text evidence="1">The sequence shown here is derived from an EMBL/GenBank/DDBJ whole genome shotgun (WGS) entry which is preliminary data.</text>
</comment>